<evidence type="ECO:0000256" key="4">
    <source>
        <dbReference type="ARBA" id="ARBA00022496"/>
    </source>
</evidence>
<protein>
    <submittedName>
        <fullName evidence="8">Peptide ABC transporter substrate-binding protein</fullName>
    </submittedName>
</protein>
<dbReference type="GO" id="GO:0030288">
    <property type="term" value="C:outer membrane-bounded periplasmic space"/>
    <property type="evidence" value="ECO:0007669"/>
    <property type="project" value="TreeGrafter"/>
</dbReference>
<feature type="domain" description="Fe/B12 periplasmic-binding" evidence="7">
    <location>
        <begin position="42"/>
        <end position="303"/>
    </location>
</feature>
<evidence type="ECO:0000256" key="5">
    <source>
        <dbReference type="ARBA" id="ARBA00022729"/>
    </source>
</evidence>
<feature type="signal peptide" evidence="6">
    <location>
        <begin position="1"/>
        <end position="18"/>
    </location>
</feature>
<dbReference type="SUPFAM" id="SSF53807">
    <property type="entry name" value="Helical backbone' metal receptor"/>
    <property type="match status" value="1"/>
</dbReference>
<proteinExistence type="inferred from homology"/>
<dbReference type="InterPro" id="IPR051313">
    <property type="entry name" value="Bact_iron-sidero_bind"/>
</dbReference>
<dbReference type="RefSeq" id="WP_105024584.1">
    <property type="nucleotide sequence ID" value="NZ_MSCI01000002.1"/>
</dbReference>
<dbReference type="EMBL" id="MSCI01000002">
    <property type="protein sequence ID" value="PQJ59973.1"/>
    <property type="molecule type" value="Genomic_DNA"/>
</dbReference>
<evidence type="ECO:0000256" key="1">
    <source>
        <dbReference type="ARBA" id="ARBA00004196"/>
    </source>
</evidence>
<keyword evidence="4" id="KW-0410">Iron transport</keyword>
<comment type="similarity">
    <text evidence="2">Belongs to the bacterial solute-binding protein 8 family.</text>
</comment>
<dbReference type="GO" id="GO:1901678">
    <property type="term" value="P:iron coordination entity transport"/>
    <property type="evidence" value="ECO:0007669"/>
    <property type="project" value="UniProtKB-ARBA"/>
</dbReference>
<accession>A0A2S7VCQ7</accession>
<gene>
    <name evidence="8" type="ORF">BTO10_11325</name>
</gene>
<evidence type="ECO:0000313" key="8">
    <source>
        <dbReference type="EMBL" id="PQJ59973.1"/>
    </source>
</evidence>
<dbReference type="Pfam" id="PF01497">
    <property type="entry name" value="Peripla_BP_2"/>
    <property type="match status" value="1"/>
</dbReference>
<dbReference type="PROSITE" id="PS50983">
    <property type="entry name" value="FE_B12_PBP"/>
    <property type="match status" value="1"/>
</dbReference>
<evidence type="ECO:0000313" key="9">
    <source>
        <dbReference type="Proteomes" id="UP000238707"/>
    </source>
</evidence>
<comment type="subcellular location">
    <subcellularLocation>
        <location evidence="1">Cell envelope</location>
    </subcellularLocation>
</comment>
<evidence type="ECO:0000256" key="2">
    <source>
        <dbReference type="ARBA" id="ARBA00008814"/>
    </source>
</evidence>
<dbReference type="PANTHER" id="PTHR30532:SF1">
    <property type="entry name" value="IRON(3+)-HYDROXAMATE-BINDING PROTEIN FHUD"/>
    <property type="match status" value="1"/>
</dbReference>
<organism evidence="8 9">
    <name type="scientific">Vibrio chagasii</name>
    <dbReference type="NCBI Taxonomy" id="170679"/>
    <lineage>
        <taxon>Bacteria</taxon>
        <taxon>Pseudomonadati</taxon>
        <taxon>Pseudomonadota</taxon>
        <taxon>Gammaproteobacteria</taxon>
        <taxon>Vibrionales</taxon>
        <taxon>Vibrionaceae</taxon>
        <taxon>Vibrio</taxon>
    </lineage>
</organism>
<keyword evidence="4" id="KW-0408">Iron</keyword>
<keyword evidence="9" id="KW-1185">Reference proteome</keyword>
<dbReference type="PRINTS" id="PR01715">
    <property type="entry name" value="FERRIBNDNGPP"/>
</dbReference>
<evidence type="ECO:0000259" key="7">
    <source>
        <dbReference type="PROSITE" id="PS50983"/>
    </source>
</evidence>
<evidence type="ECO:0000256" key="6">
    <source>
        <dbReference type="SAM" id="SignalP"/>
    </source>
</evidence>
<dbReference type="AlphaFoldDB" id="A0A2S7VCQ7"/>
<keyword evidence="4" id="KW-0406">Ion transport</keyword>
<dbReference type="PANTHER" id="PTHR30532">
    <property type="entry name" value="IRON III DICITRATE-BINDING PERIPLASMIC PROTEIN"/>
    <property type="match status" value="1"/>
</dbReference>
<keyword evidence="5 6" id="KW-0732">Signal</keyword>
<keyword evidence="3" id="KW-0813">Transport</keyword>
<evidence type="ECO:0000256" key="3">
    <source>
        <dbReference type="ARBA" id="ARBA00022448"/>
    </source>
</evidence>
<feature type="chain" id="PRO_5015468384" evidence="6">
    <location>
        <begin position="19"/>
        <end position="303"/>
    </location>
</feature>
<comment type="caution">
    <text evidence="8">The sequence shown here is derived from an EMBL/GenBank/DDBJ whole genome shotgun (WGS) entry which is preliminary data.</text>
</comment>
<dbReference type="CDD" id="cd01146">
    <property type="entry name" value="FhuD"/>
    <property type="match status" value="1"/>
</dbReference>
<dbReference type="Gene3D" id="3.40.50.1980">
    <property type="entry name" value="Nitrogenase molybdenum iron protein domain"/>
    <property type="match status" value="2"/>
</dbReference>
<dbReference type="Proteomes" id="UP000238707">
    <property type="component" value="Unassembled WGS sequence"/>
</dbReference>
<reference evidence="8 9" key="1">
    <citation type="submission" date="2016-12" db="EMBL/GenBank/DDBJ databases">
        <title>Diversity of luminous bacteria.</title>
        <authorList>
            <person name="Yoshizawa S."/>
            <person name="Kogure K."/>
        </authorList>
    </citation>
    <scope>NUCLEOTIDE SEQUENCE [LARGE SCALE GENOMIC DNA]</scope>
    <source>
        <strain evidence="8 9">LC2-408</strain>
    </source>
</reference>
<sequence length="303" mass="33922">MKKFMALLSVLFVFNAYALESPHALEITHEMGTASFKTTPQKVVALDWVLSETVLSLGVELEGIADAKGYQQWVVKPELNQGVTDVGSRREPNLELLTKLKPDVILISEHMAAAYHQLNKIAPVLVYSVYSQKKQPIESATAITLSLGKLFDQEQRAQQIITDTKQRLHDNGEKIQAAGNSDKPLIFARFINDKTLRVHSQGSLAQATIQAMGLKNDWQEPTNLWGFSTTGVVRLAEHQQTNVMLFGPLTENEKNQLTQSALWQAMEFTRTDSVYELPSIWTFGGLIAAQRFSDHITELLTQK</sequence>
<name>A0A2S7VCQ7_9VIBR</name>
<dbReference type="InterPro" id="IPR002491">
    <property type="entry name" value="ABC_transptr_periplasmic_BD"/>
</dbReference>